<keyword evidence="9" id="KW-1185">Reference proteome</keyword>
<dbReference type="InterPro" id="IPR036396">
    <property type="entry name" value="Cyt_P450_sf"/>
</dbReference>
<name>A0ABQ6L0J3_ASPOZ</name>
<keyword evidence="3" id="KW-0349">Heme</keyword>
<dbReference type="PANTHER" id="PTHR46206">
    <property type="entry name" value="CYTOCHROME P450"/>
    <property type="match status" value="1"/>
</dbReference>
<dbReference type="PANTHER" id="PTHR46206:SF2">
    <property type="entry name" value="CYTOCHROME P450 MONOOXYGENASE AUSG-RELATED"/>
    <property type="match status" value="1"/>
</dbReference>
<comment type="caution">
    <text evidence="8">The sequence shown here is derived from an EMBL/GenBank/DDBJ whole genome shotgun (WGS) entry which is preliminary data.</text>
</comment>
<keyword evidence="6" id="KW-0408">Iron</keyword>
<evidence type="ECO:0000313" key="9">
    <source>
        <dbReference type="Proteomes" id="UP001165189"/>
    </source>
</evidence>
<dbReference type="InterPro" id="IPR001128">
    <property type="entry name" value="Cyt_P450"/>
</dbReference>
<keyword evidence="7" id="KW-0503">Monooxygenase</keyword>
<comment type="cofactor">
    <cofactor evidence="1">
        <name>heme</name>
        <dbReference type="ChEBI" id="CHEBI:30413"/>
    </cofactor>
</comment>
<dbReference type="EMBL" id="BSYB01000048">
    <property type="protein sequence ID" value="GMG51360.1"/>
    <property type="molecule type" value="Genomic_DNA"/>
</dbReference>
<organism evidence="8 9">
    <name type="scientific">Aspergillus oryzae var. brunneus</name>
    <dbReference type="NCBI Taxonomy" id="332754"/>
    <lineage>
        <taxon>Eukaryota</taxon>
        <taxon>Fungi</taxon>
        <taxon>Dikarya</taxon>
        <taxon>Ascomycota</taxon>
        <taxon>Pezizomycotina</taxon>
        <taxon>Eurotiomycetes</taxon>
        <taxon>Eurotiomycetidae</taxon>
        <taxon>Eurotiales</taxon>
        <taxon>Aspergillaceae</taxon>
        <taxon>Aspergillus</taxon>
        <taxon>Aspergillus subgen. Circumdati</taxon>
    </lineage>
</organism>
<gene>
    <name evidence="8" type="ORF">Aory05_000982600</name>
</gene>
<comment type="similarity">
    <text evidence="2">Belongs to the cytochrome P450 family.</text>
</comment>
<evidence type="ECO:0000256" key="7">
    <source>
        <dbReference type="ARBA" id="ARBA00023033"/>
    </source>
</evidence>
<reference evidence="8" key="1">
    <citation type="submission" date="2023-04" db="EMBL/GenBank/DDBJ databases">
        <title>Aspergillus oryzae var. brunneus NBRC 4377.</title>
        <authorList>
            <person name="Ichikawa N."/>
            <person name="Sato H."/>
            <person name="Tonouchi N."/>
        </authorList>
    </citation>
    <scope>NUCLEOTIDE SEQUENCE</scope>
    <source>
        <strain evidence="8">NBRC 4377</strain>
    </source>
</reference>
<keyword evidence="5" id="KW-0560">Oxidoreductase</keyword>
<protein>
    <submittedName>
        <fullName evidence="8">Unnamed protein product</fullName>
    </submittedName>
</protein>
<dbReference type="Proteomes" id="UP001165189">
    <property type="component" value="Unassembled WGS sequence"/>
</dbReference>
<dbReference type="SUPFAM" id="SSF48264">
    <property type="entry name" value="Cytochrome P450"/>
    <property type="match status" value="1"/>
</dbReference>
<accession>A0ABQ6L0J3</accession>
<evidence type="ECO:0000256" key="4">
    <source>
        <dbReference type="ARBA" id="ARBA00022723"/>
    </source>
</evidence>
<proteinExistence type="inferred from homology"/>
<dbReference type="Pfam" id="PF00067">
    <property type="entry name" value="p450"/>
    <property type="match status" value="1"/>
</dbReference>
<sequence>MYTMDHFNLAGSESNTSITSLEWLGIKNSFTGSHWAHITGLSELHPTGFLCLIATLIIGIVHLTRGPKPTVLPVVNPPGTFELTANRVKKEWLVDARQIIRRGFEKFPGKPFNMIAADVGLTTVLPPEYASEIRNNPSLSFVAFMAHVGIYPLLYGHRRCRDEVKRAGKVIRPVLEKRRREKATMESEGKEALQYNDAIEWFEQMAKSQGTSYDPEVVQLFLSTVAIHTTSDLLTVVMADLARNPEIIEPLREEISSVLRDGGWKKTSLTDMKLLDSVLKESLRLKPIAVGQCFPVYLSVVIR</sequence>
<evidence type="ECO:0000256" key="3">
    <source>
        <dbReference type="ARBA" id="ARBA00022617"/>
    </source>
</evidence>
<keyword evidence="4" id="KW-0479">Metal-binding</keyword>
<evidence type="ECO:0000256" key="5">
    <source>
        <dbReference type="ARBA" id="ARBA00023002"/>
    </source>
</evidence>
<evidence type="ECO:0000256" key="1">
    <source>
        <dbReference type="ARBA" id="ARBA00001971"/>
    </source>
</evidence>
<dbReference type="Gene3D" id="1.10.630.10">
    <property type="entry name" value="Cytochrome P450"/>
    <property type="match status" value="1"/>
</dbReference>
<evidence type="ECO:0000256" key="2">
    <source>
        <dbReference type="ARBA" id="ARBA00010617"/>
    </source>
</evidence>
<evidence type="ECO:0000256" key="6">
    <source>
        <dbReference type="ARBA" id="ARBA00023004"/>
    </source>
</evidence>
<evidence type="ECO:0000313" key="8">
    <source>
        <dbReference type="EMBL" id="GMG51360.1"/>
    </source>
</evidence>